<evidence type="ECO:0000259" key="1">
    <source>
        <dbReference type="Pfam" id="PF00561"/>
    </source>
</evidence>
<dbReference type="RefSeq" id="XP_001486137.2">
    <property type="nucleotide sequence ID" value="XM_001486087.1"/>
</dbReference>
<dbReference type="GO" id="GO:0006654">
    <property type="term" value="P:phosphatidic acid biosynthetic process"/>
    <property type="evidence" value="ECO:0007669"/>
    <property type="project" value="TreeGrafter"/>
</dbReference>
<dbReference type="AlphaFoldDB" id="A5DEV7"/>
<name>A5DEV7_PICGU</name>
<dbReference type="eggNOG" id="KOG4409">
    <property type="taxonomic scope" value="Eukaryota"/>
</dbReference>
<dbReference type="GO" id="GO:0004623">
    <property type="term" value="F:phospholipase A2 activity"/>
    <property type="evidence" value="ECO:0007669"/>
    <property type="project" value="TreeGrafter"/>
</dbReference>
<dbReference type="GO" id="GO:0035965">
    <property type="term" value="P:cardiolipin acyl-chain remodeling"/>
    <property type="evidence" value="ECO:0007669"/>
    <property type="project" value="TreeGrafter"/>
</dbReference>
<dbReference type="InterPro" id="IPR000073">
    <property type="entry name" value="AB_hydrolase_1"/>
</dbReference>
<dbReference type="GO" id="GO:0055088">
    <property type="term" value="P:lipid homeostasis"/>
    <property type="evidence" value="ECO:0007669"/>
    <property type="project" value="TreeGrafter"/>
</dbReference>
<evidence type="ECO:0000313" key="2">
    <source>
        <dbReference type="EMBL" id="EDK37710.2"/>
    </source>
</evidence>
<keyword evidence="3" id="KW-1185">Reference proteome</keyword>
<protein>
    <recommendedName>
        <fullName evidence="1">AB hydrolase-1 domain-containing protein</fullName>
    </recommendedName>
</protein>
<dbReference type="ESTHER" id="picgu-a5dev7">
    <property type="family name" value="CGI-58_ABHD5_ABHD4"/>
</dbReference>
<dbReference type="KEGG" id="pgu:PGUG_01808"/>
<dbReference type="GeneID" id="5127811"/>
<dbReference type="Proteomes" id="UP000001997">
    <property type="component" value="Unassembled WGS sequence"/>
</dbReference>
<dbReference type="SUPFAM" id="SSF53474">
    <property type="entry name" value="alpha/beta-Hydrolases"/>
    <property type="match status" value="1"/>
</dbReference>
<dbReference type="GO" id="GO:0005743">
    <property type="term" value="C:mitochondrial inner membrane"/>
    <property type="evidence" value="ECO:0007669"/>
    <property type="project" value="TreeGrafter"/>
</dbReference>
<feature type="domain" description="AB hydrolase-1" evidence="1">
    <location>
        <begin position="170"/>
        <end position="298"/>
    </location>
</feature>
<dbReference type="OrthoDB" id="7457040at2759"/>
<dbReference type="OMA" id="FNQYQGS"/>
<dbReference type="VEuPathDB" id="FungiDB:PGUG_01808"/>
<reference evidence="2 3" key="1">
    <citation type="journal article" date="2009" name="Nature">
        <title>Evolution of pathogenicity and sexual reproduction in eight Candida genomes.</title>
        <authorList>
            <person name="Butler G."/>
            <person name="Rasmussen M.D."/>
            <person name="Lin M.F."/>
            <person name="Santos M.A."/>
            <person name="Sakthikumar S."/>
            <person name="Munro C.A."/>
            <person name="Rheinbay E."/>
            <person name="Grabherr M."/>
            <person name="Forche A."/>
            <person name="Reedy J.L."/>
            <person name="Agrafioti I."/>
            <person name="Arnaud M.B."/>
            <person name="Bates S."/>
            <person name="Brown A.J."/>
            <person name="Brunke S."/>
            <person name="Costanzo M.C."/>
            <person name="Fitzpatrick D.A."/>
            <person name="de Groot P.W."/>
            <person name="Harris D."/>
            <person name="Hoyer L.L."/>
            <person name="Hube B."/>
            <person name="Klis F.M."/>
            <person name="Kodira C."/>
            <person name="Lennard N."/>
            <person name="Logue M.E."/>
            <person name="Martin R."/>
            <person name="Neiman A.M."/>
            <person name="Nikolaou E."/>
            <person name="Quail M.A."/>
            <person name="Quinn J."/>
            <person name="Santos M.C."/>
            <person name="Schmitzberger F.F."/>
            <person name="Sherlock G."/>
            <person name="Shah P."/>
            <person name="Silverstein K.A."/>
            <person name="Skrzypek M.S."/>
            <person name="Soll D."/>
            <person name="Staggs R."/>
            <person name="Stansfield I."/>
            <person name="Stumpf M.P."/>
            <person name="Sudbery P.E."/>
            <person name="Srikantha T."/>
            <person name="Zeng Q."/>
            <person name="Berman J."/>
            <person name="Berriman M."/>
            <person name="Heitman J."/>
            <person name="Gow N.A."/>
            <person name="Lorenz M.C."/>
            <person name="Birren B.W."/>
            <person name="Kellis M."/>
            <person name="Cuomo C.A."/>
        </authorList>
    </citation>
    <scope>NUCLEOTIDE SEQUENCE [LARGE SCALE GENOMIC DNA]</scope>
    <source>
        <strain evidence="3">ATCC 6260 / CBS 566 / DSM 6381 / JCM 1539 / NBRC 10279 / NRRL Y-324</strain>
    </source>
</reference>
<dbReference type="InParanoid" id="A5DEV7"/>
<dbReference type="STRING" id="294746.A5DEV7"/>
<sequence>MVPRSAAHLYSCISTPAHLPLLIALFRSGLLMTTLIQDAIKTMGAPEKSADQTGASGDIKTPTSIALSASIKDWWNSSTQLMSADIGAKQGAKYLEAKLRNRKIEYDLYRSILSEEVHIMEPVSDSTTIVEMSTFPLACQMIDVEIAPDLFIHEVYLENNVEPDAEKSDIVIIHGYMAASGYFVKNVEDILKAQPGVRLHVIDLPGFGNSSRPPFPRELLASLPSLEEQISQILQVENWFIDKIEAWRLKRNISAFKLIGHSMGAYLSSCYLMKYNNQEDGSKLVSEFIVASPMGTESSYVSLINDKKYQYNHHQKGGDPLKELVTSQRDNSVEVQANEDLEKLWEHLGRPRIPGSIVLRKLWEWNKSPFQLLQTFGPFYSKLLSFWSFQRFRNLKSNDGGEQGVNVDLILTLHRYSYSIFNQYQGSGELAITKLVNHEVLARLPLCDRGLVEHLVESKVKTLWLYGDKDWMNSKGGRYICEKFEKMDKGLAFHHTVKEAGHHIYLDNPPEFNRTCINFFFNSTD</sequence>
<dbReference type="Gene3D" id="3.40.50.1820">
    <property type="entry name" value="alpha/beta hydrolase"/>
    <property type="match status" value="1"/>
</dbReference>
<dbReference type="HOGENOM" id="CLU_017361_3_1_1"/>
<organism evidence="2 3">
    <name type="scientific">Meyerozyma guilliermondii (strain ATCC 6260 / CBS 566 / DSM 6381 / JCM 1539 / NBRC 10279 / NRRL Y-324)</name>
    <name type="common">Yeast</name>
    <name type="synonym">Candida guilliermondii</name>
    <dbReference type="NCBI Taxonomy" id="294746"/>
    <lineage>
        <taxon>Eukaryota</taxon>
        <taxon>Fungi</taxon>
        <taxon>Dikarya</taxon>
        <taxon>Ascomycota</taxon>
        <taxon>Saccharomycotina</taxon>
        <taxon>Pichiomycetes</taxon>
        <taxon>Debaryomycetaceae</taxon>
        <taxon>Meyerozyma</taxon>
    </lineage>
</organism>
<dbReference type="GO" id="GO:0042171">
    <property type="term" value="F:lysophosphatidic acid acyltransferase activity"/>
    <property type="evidence" value="ECO:0007669"/>
    <property type="project" value="TreeGrafter"/>
</dbReference>
<dbReference type="PANTHER" id="PTHR42886:SF23">
    <property type="entry name" value="1-ACYLGLYCEROL-3-PHOSPHATE O-ACYLTRANSFERASE ICT1-RELATED"/>
    <property type="match status" value="1"/>
</dbReference>
<dbReference type="PANTHER" id="PTHR42886">
    <property type="entry name" value="RE40534P-RELATED"/>
    <property type="match status" value="1"/>
</dbReference>
<dbReference type="EMBL" id="CH408156">
    <property type="protein sequence ID" value="EDK37710.2"/>
    <property type="molecule type" value="Genomic_DNA"/>
</dbReference>
<accession>A5DEV7</accession>
<dbReference type="InterPro" id="IPR029058">
    <property type="entry name" value="AB_hydrolase_fold"/>
</dbReference>
<dbReference type="Pfam" id="PF00561">
    <property type="entry name" value="Abhydrolase_1"/>
    <property type="match status" value="1"/>
</dbReference>
<evidence type="ECO:0000313" key="3">
    <source>
        <dbReference type="Proteomes" id="UP000001997"/>
    </source>
</evidence>
<proteinExistence type="predicted"/>
<gene>
    <name evidence="2" type="ORF">PGUG_01808</name>
</gene>